<gene>
    <name evidence="1" type="ORF">SAMN02745118_01928</name>
</gene>
<evidence type="ECO:0000313" key="1">
    <source>
        <dbReference type="EMBL" id="SJZ82875.1"/>
    </source>
</evidence>
<dbReference type="RefSeq" id="WP_078810373.1">
    <property type="nucleotide sequence ID" value="NZ_FUWM01000016.1"/>
</dbReference>
<name>A0A1T4NUQ2_9FIRM</name>
<sequence>MWKLIQEVKVNYCRGLSVDGHDIYLLREFNGKLGKCFFDIKDVKKVTKMKENSITRTKAANIIEVARRTIIKWKNKGKLNAISGSSIDWFGKYLYSKGDVEKLRKEYSQ</sequence>
<proteinExistence type="predicted"/>
<protein>
    <recommendedName>
        <fullName evidence="3">Helix-turn-helix domain-containing protein</fullName>
    </recommendedName>
</protein>
<dbReference type="Gene3D" id="1.10.1660.10">
    <property type="match status" value="1"/>
</dbReference>
<reference evidence="2" key="1">
    <citation type="submission" date="2017-02" db="EMBL/GenBank/DDBJ databases">
        <authorList>
            <person name="Varghese N."/>
            <person name="Submissions S."/>
        </authorList>
    </citation>
    <scope>NUCLEOTIDE SEQUENCE [LARGE SCALE GENOMIC DNA]</scope>
    <source>
        <strain evidence="2">ATCC BAA-73</strain>
    </source>
</reference>
<dbReference type="Proteomes" id="UP000190625">
    <property type="component" value="Unassembled WGS sequence"/>
</dbReference>
<dbReference type="OrthoDB" id="3180992at2"/>
<keyword evidence="2" id="KW-1185">Reference proteome</keyword>
<dbReference type="EMBL" id="FUWM01000016">
    <property type="protein sequence ID" value="SJZ82875.1"/>
    <property type="molecule type" value="Genomic_DNA"/>
</dbReference>
<evidence type="ECO:0000313" key="2">
    <source>
        <dbReference type="Proteomes" id="UP000190625"/>
    </source>
</evidence>
<accession>A0A1T4NUQ2</accession>
<evidence type="ECO:0008006" key="3">
    <source>
        <dbReference type="Google" id="ProtNLM"/>
    </source>
</evidence>
<organism evidence="1 2">
    <name type="scientific">Selenihalanaerobacter shriftii</name>
    <dbReference type="NCBI Taxonomy" id="142842"/>
    <lineage>
        <taxon>Bacteria</taxon>
        <taxon>Bacillati</taxon>
        <taxon>Bacillota</taxon>
        <taxon>Clostridia</taxon>
        <taxon>Halanaerobiales</taxon>
        <taxon>Halobacteroidaceae</taxon>
        <taxon>Selenihalanaerobacter</taxon>
    </lineage>
</organism>
<dbReference type="AlphaFoldDB" id="A0A1T4NUQ2"/>